<proteinExistence type="predicted"/>
<organism evidence="1 2">
    <name type="scientific">Desulfosporosinus orientis (strain ATCC 19365 / DSM 765 / NCIMB 8382 / VKM B-1628 / Singapore I)</name>
    <name type="common">Desulfotomaculum orientis</name>
    <dbReference type="NCBI Taxonomy" id="768706"/>
    <lineage>
        <taxon>Bacteria</taxon>
        <taxon>Bacillati</taxon>
        <taxon>Bacillota</taxon>
        <taxon>Clostridia</taxon>
        <taxon>Eubacteriales</taxon>
        <taxon>Desulfitobacteriaceae</taxon>
        <taxon>Desulfosporosinus</taxon>
    </lineage>
</organism>
<evidence type="ECO:0000313" key="2">
    <source>
        <dbReference type="Proteomes" id="UP000006346"/>
    </source>
</evidence>
<reference evidence="1 2" key="2">
    <citation type="journal article" date="2012" name="J. Bacteriol.">
        <title>Complete genome sequences of Desulfosporosinus orientis DSM765T, Desulfosporosinus youngiae DSM17734T, Desulfosporosinus meridiei DSM13257T, and Desulfosporosinus acidiphilus DSM22704T.</title>
        <authorList>
            <person name="Pester M."/>
            <person name="Brambilla E."/>
            <person name="Alazard D."/>
            <person name="Rattei T."/>
            <person name="Weinmaier T."/>
            <person name="Han J."/>
            <person name="Lucas S."/>
            <person name="Lapidus A."/>
            <person name="Cheng J.F."/>
            <person name="Goodwin L."/>
            <person name="Pitluck S."/>
            <person name="Peters L."/>
            <person name="Ovchinnikova G."/>
            <person name="Teshima H."/>
            <person name="Detter J.C."/>
            <person name="Han C.S."/>
            <person name="Tapia R."/>
            <person name="Land M.L."/>
            <person name="Hauser L."/>
            <person name="Kyrpides N.C."/>
            <person name="Ivanova N.N."/>
            <person name="Pagani I."/>
            <person name="Huntmann M."/>
            <person name="Wei C.L."/>
            <person name="Davenport K.W."/>
            <person name="Daligault H."/>
            <person name="Chain P.S."/>
            <person name="Chen A."/>
            <person name="Mavromatis K."/>
            <person name="Markowitz V."/>
            <person name="Szeto E."/>
            <person name="Mikhailova N."/>
            <person name="Pati A."/>
            <person name="Wagner M."/>
            <person name="Woyke T."/>
            <person name="Ollivier B."/>
            <person name="Klenk H.P."/>
            <person name="Spring S."/>
            <person name="Loy A."/>
        </authorList>
    </citation>
    <scope>NUCLEOTIDE SEQUENCE [LARGE SCALE GENOMIC DNA]</scope>
    <source>
        <strain evidence="2">ATCC 19365 / DSM 765 / NCIMB 8382 / VKM B-1628</strain>
    </source>
</reference>
<accession>G7WFI0</accession>
<dbReference type="HOGENOM" id="CLU_2769098_0_0_9"/>
<dbReference type="Proteomes" id="UP000006346">
    <property type="component" value="Chromosome"/>
</dbReference>
<keyword evidence="2" id="KW-1185">Reference proteome</keyword>
<dbReference type="RefSeq" id="WP_014185231.1">
    <property type="nucleotide sequence ID" value="NC_016584.1"/>
</dbReference>
<name>G7WFI0_DESOD</name>
<evidence type="ECO:0000313" key="1">
    <source>
        <dbReference type="EMBL" id="AET68423.1"/>
    </source>
</evidence>
<dbReference type="EMBL" id="CP003108">
    <property type="protein sequence ID" value="AET68423.1"/>
    <property type="molecule type" value="Genomic_DNA"/>
</dbReference>
<reference evidence="2" key="1">
    <citation type="submission" date="2011-11" db="EMBL/GenBank/DDBJ databases">
        <title>Complete sequence of Desulfosporosinus orientis DSM 765.</title>
        <authorList>
            <person name="Lucas S."/>
            <person name="Han J."/>
            <person name="Lapidus A."/>
            <person name="Cheng J.-F."/>
            <person name="Goodwin L."/>
            <person name="Pitluck S."/>
            <person name="Peters L."/>
            <person name="Ovchinnikova G."/>
            <person name="Teshima H."/>
            <person name="Detter J.C."/>
            <person name="Han C."/>
            <person name="Tapia R."/>
            <person name="Land M."/>
            <person name="Hauser L."/>
            <person name="Kyrpides N."/>
            <person name="Ivanova N."/>
            <person name="Pagani I."/>
            <person name="Pester M."/>
            <person name="Spring S."/>
            <person name="Ollivier B."/>
            <person name="Rattei T."/>
            <person name="Klenk H.-P."/>
            <person name="Wagner M."/>
            <person name="Loy A."/>
            <person name="Woyke T."/>
        </authorList>
    </citation>
    <scope>NUCLEOTIDE SEQUENCE [LARGE SCALE GENOMIC DNA]</scope>
    <source>
        <strain evidence="2">ATCC 19365 / DSM 765 / NCIMB 8382 / VKM B-1628</strain>
    </source>
</reference>
<sequence>MAKGQVNKNWLADISTFIESNKGSVSFGEEFAAANTMHNYHCQRNKKSPDPFVYVGFGDFKVFPIMGLE</sequence>
<dbReference type="PATRIC" id="fig|768706.3.peg.2905"/>
<dbReference type="AlphaFoldDB" id="G7WFI0"/>
<gene>
    <name evidence="1" type="ordered locus">Desor_2894</name>
</gene>
<protein>
    <submittedName>
        <fullName evidence="1">Uncharacterized protein</fullName>
    </submittedName>
</protein>
<dbReference type="KEGG" id="dor:Desor_2894"/>